<evidence type="ECO:0000313" key="3">
    <source>
        <dbReference type="Proteomes" id="UP000683000"/>
    </source>
</evidence>
<evidence type="ECO:0000256" key="1">
    <source>
        <dbReference type="SAM" id="MobiDB-lite"/>
    </source>
</evidence>
<evidence type="ECO:0000313" key="2">
    <source>
        <dbReference type="EMBL" id="KAG6376626.1"/>
    </source>
</evidence>
<sequence length="106" mass="12205">MDKRSNLPILNLNRFEIYDPSIFRTGDFVEANFSVFAFPVDKERCAMRLVLRTLALVDGGQSTKAATNMESSSESSRQTPIIRKRTYYDEDESEDVSRNLKRMSTK</sequence>
<comment type="caution">
    <text evidence="2">The sequence shown here is derived from an EMBL/GenBank/DDBJ whole genome shotgun (WGS) entry which is preliminary data.</text>
</comment>
<feature type="compositionally biased region" description="Polar residues" evidence="1">
    <location>
        <begin position="62"/>
        <end position="79"/>
    </location>
</feature>
<proteinExistence type="predicted"/>
<protein>
    <submittedName>
        <fullName evidence="2">Uncharacterized protein</fullName>
    </submittedName>
</protein>
<gene>
    <name evidence="2" type="ORF">JVT61DRAFT_1609</name>
</gene>
<accession>A0A8I3ABH1</accession>
<dbReference type="OrthoDB" id="3269456at2759"/>
<dbReference type="AlphaFoldDB" id="A0A8I3ABH1"/>
<reference evidence="2" key="1">
    <citation type="submission" date="2021-03" db="EMBL/GenBank/DDBJ databases">
        <title>Evolutionary innovations through gain and loss of genes in the ectomycorrhizal Boletales.</title>
        <authorList>
            <person name="Wu G."/>
            <person name="Miyauchi S."/>
            <person name="Morin E."/>
            <person name="Yang Z.-L."/>
            <person name="Xu J."/>
            <person name="Martin F.M."/>
        </authorList>
    </citation>
    <scope>NUCLEOTIDE SEQUENCE</scope>
    <source>
        <strain evidence="2">BR01</strain>
    </source>
</reference>
<keyword evidence="3" id="KW-1185">Reference proteome</keyword>
<feature type="region of interest" description="Disordered" evidence="1">
    <location>
        <begin position="62"/>
        <end position="106"/>
    </location>
</feature>
<name>A0A8I3ABH1_9AGAM</name>
<dbReference type="Proteomes" id="UP000683000">
    <property type="component" value="Unassembled WGS sequence"/>
</dbReference>
<organism evidence="2 3">
    <name type="scientific">Boletus reticuloceps</name>
    <dbReference type="NCBI Taxonomy" id="495285"/>
    <lineage>
        <taxon>Eukaryota</taxon>
        <taxon>Fungi</taxon>
        <taxon>Dikarya</taxon>
        <taxon>Basidiomycota</taxon>
        <taxon>Agaricomycotina</taxon>
        <taxon>Agaricomycetes</taxon>
        <taxon>Agaricomycetidae</taxon>
        <taxon>Boletales</taxon>
        <taxon>Boletineae</taxon>
        <taxon>Boletaceae</taxon>
        <taxon>Boletoideae</taxon>
        <taxon>Boletus</taxon>
    </lineage>
</organism>
<dbReference type="EMBL" id="JAGFBS010000011">
    <property type="protein sequence ID" value="KAG6376626.1"/>
    <property type="molecule type" value="Genomic_DNA"/>
</dbReference>